<dbReference type="InterPro" id="IPR001173">
    <property type="entry name" value="Glyco_trans_2-like"/>
</dbReference>
<evidence type="ECO:0000313" key="2">
    <source>
        <dbReference type="EMBL" id="HEB97414.1"/>
    </source>
</evidence>
<dbReference type="Proteomes" id="UP000886251">
    <property type="component" value="Unassembled WGS sequence"/>
</dbReference>
<dbReference type="Pfam" id="PF00535">
    <property type="entry name" value="Glycos_transf_2"/>
    <property type="match status" value="2"/>
</dbReference>
<reference evidence="2" key="1">
    <citation type="journal article" date="2020" name="mSystems">
        <title>Genome- and Community-Level Interaction Insights into Carbon Utilization and Element Cycling Functions of Hydrothermarchaeota in Hydrothermal Sediment.</title>
        <authorList>
            <person name="Zhou Z."/>
            <person name="Liu Y."/>
            <person name="Xu W."/>
            <person name="Pan J."/>
            <person name="Luo Z.H."/>
            <person name="Li M."/>
        </authorList>
    </citation>
    <scope>NUCLEOTIDE SEQUENCE [LARGE SCALE GENOMIC DNA]</scope>
    <source>
        <strain evidence="2">HyVt-443</strain>
    </source>
</reference>
<accession>A0A831W4A1</accession>
<dbReference type="EMBL" id="DRKP01000166">
    <property type="protein sequence ID" value="HEB97414.1"/>
    <property type="molecule type" value="Genomic_DNA"/>
</dbReference>
<evidence type="ECO:0000259" key="1">
    <source>
        <dbReference type="Pfam" id="PF00535"/>
    </source>
</evidence>
<dbReference type="SUPFAM" id="SSF53448">
    <property type="entry name" value="Nucleotide-diphospho-sugar transferases"/>
    <property type="match status" value="2"/>
</dbReference>
<dbReference type="PANTHER" id="PTHR43179">
    <property type="entry name" value="RHAMNOSYLTRANSFERASE WBBL"/>
    <property type="match status" value="1"/>
</dbReference>
<protein>
    <submittedName>
        <fullName evidence="2">Glycosyltransferase</fullName>
    </submittedName>
</protein>
<name>A0A831W4A1_9GAMM</name>
<dbReference type="GO" id="GO:0016757">
    <property type="term" value="F:glycosyltransferase activity"/>
    <property type="evidence" value="ECO:0007669"/>
    <property type="project" value="UniProtKB-KW"/>
</dbReference>
<organism evidence="2">
    <name type="scientific">Sedimenticola thiotaurini</name>
    <dbReference type="NCBI Taxonomy" id="1543721"/>
    <lineage>
        <taxon>Bacteria</taxon>
        <taxon>Pseudomonadati</taxon>
        <taxon>Pseudomonadota</taxon>
        <taxon>Gammaproteobacteria</taxon>
        <taxon>Chromatiales</taxon>
        <taxon>Sedimenticolaceae</taxon>
        <taxon>Sedimenticola</taxon>
    </lineage>
</organism>
<dbReference type="InterPro" id="IPR029044">
    <property type="entry name" value="Nucleotide-diphossugar_trans"/>
</dbReference>
<sequence length="639" mass="71555">MAAAFPFLRSLLQALPHSPDSALRALYWRVLGKRVRAQNILLRSGAVSFSGYYGAGPSYAEWLRQQRGVDRAGASRELAGWQDPPPLALLMPLHRPRCADFEAAVESVRQQYYPHWTLHIGVDGPQEKAVDGCLERLQHSERRIRVHRFDRHGGICRTGNAVLEHIEAPYTAFMDQDDLLEPDALFAVARALRTMPGARILYTDEDMLDAAGRRYDPHFKPAWNRELLLAQNYINHLCVVRSDDLRAVGGLRPGFEGSQDHDLLLRLLQRVQDEEIVHIPRPLYHWRQHAGSGSFSDANDGRVRASRLRAVQEYLDRHEPGARAVPGHHGFCRVVRPLPQPQPRVTLIVPTRDRLPFLRRCVDGLLQRTDYDNREIIIVDNGSELAETRDWLEAIAGQPGVRVLAAPGPFNFSRLNNLAVAAADGDVVALVNNDIEVIDAGWLREMVANAIRPEVGAVGARLLYGGGREGARRLQHAGCILGIGGVAGHSHKFFDEDAPGYFFRPHLPQYVSAVTAACLVVGRAKYLEVGGLDEEALAVAFNDVDLCLRLLQHGYRNLYTPYATLVHHESVSRGSDLSSDNRERFAREVAVMHSRWGDALRRDPCYNPNLTRRFEDFSLAGEEEMDDGGVRDLVARGMR</sequence>
<feature type="domain" description="Glycosyltransferase 2-like" evidence="1">
    <location>
        <begin position="101"/>
        <end position="208"/>
    </location>
</feature>
<dbReference type="CDD" id="cd04186">
    <property type="entry name" value="GT_2_like_c"/>
    <property type="match status" value="1"/>
</dbReference>
<dbReference type="AlphaFoldDB" id="A0A831W4A1"/>
<gene>
    <name evidence="2" type="ORF">ENI96_13410</name>
</gene>
<dbReference type="PANTHER" id="PTHR43179:SF7">
    <property type="entry name" value="RHAMNOSYLTRANSFERASE WBBL"/>
    <property type="match status" value="1"/>
</dbReference>
<comment type="caution">
    <text evidence="2">The sequence shown here is derived from an EMBL/GenBank/DDBJ whole genome shotgun (WGS) entry which is preliminary data.</text>
</comment>
<proteinExistence type="predicted"/>
<feature type="domain" description="Glycosyltransferase 2-like" evidence="1">
    <location>
        <begin position="347"/>
        <end position="495"/>
    </location>
</feature>
<dbReference type="Gene3D" id="3.90.550.10">
    <property type="entry name" value="Spore Coat Polysaccharide Biosynthesis Protein SpsA, Chain A"/>
    <property type="match status" value="2"/>
</dbReference>